<feature type="region of interest" description="Disordered" evidence="1">
    <location>
        <begin position="1"/>
        <end position="20"/>
    </location>
</feature>
<dbReference type="AlphaFoldDB" id="A5KJ21"/>
<evidence type="ECO:0000313" key="3">
    <source>
        <dbReference type="Proteomes" id="UP000003577"/>
    </source>
</evidence>
<feature type="compositionally biased region" description="Basic and acidic residues" evidence="1">
    <location>
        <begin position="1"/>
        <end position="14"/>
    </location>
</feature>
<reference evidence="2 3" key="1">
    <citation type="submission" date="2007-03" db="EMBL/GenBank/DDBJ databases">
        <authorList>
            <person name="Fulton L."/>
            <person name="Clifton S."/>
            <person name="Fulton B."/>
            <person name="Xu J."/>
            <person name="Minx P."/>
            <person name="Pepin K.H."/>
            <person name="Johnson M."/>
            <person name="Thiruvilangam P."/>
            <person name="Bhonagiri V."/>
            <person name="Nash W.E."/>
            <person name="Mardis E.R."/>
            <person name="Wilson R.K."/>
        </authorList>
    </citation>
    <scope>NUCLEOTIDE SEQUENCE [LARGE SCALE GENOMIC DNA]</scope>
    <source>
        <strain evidence="2 3">ATCC 27756</strain>
    </source>
</reference>
<gene>
    <name evidence="2" type="ORF">RUMTOR_00218</name>
</gene>
<dbReference type="HOGENOM" id="CLU_3276190_0_0_9"/>
<name>A5KJ21_9FIRM</name>
<comment type="caution">
    <text evidence="2">The sequence shown here is derived from an EMBL/GenBank/DDBJ whole genome shotgun (WGS) entry which is preliminary data.</text>
</comment>
<protein>
    <submittedName>
        <fullName evidence="2">Uncharacterized protein</fullName>
    </submittedName>
</protein>
<evidence type="ECO:0000256" key="1">
    <source>
        <dbReference type="SAM" id="MobiDB-lite"/>
    </source>
</evidence>
<proteinExistence type="predicted"/>
<sequence length="41" mass="5026">MENRRKDGQKDRQKPTKRLTQVNKTIRILYANYSRNICKIF</sequence>
<accession>A5KJ21</accession>
<dbReference type="PaxDb" id="411460-RUMTOR_00218"/>
<organism evidence="2 3">
    <name type="scientific">[Ruminococcus] torques ATCC 27756</name>
    <dbReference type="NCBI Taxonomy" id="411460"/>
    <lineage>
        <taxon>Bacteria</taxon>
        <taxon>Bacillati</taxon>
        <taxon>Bacillota</taxon>
        <taxon>Clostridia</taxon>
        <taxon>Lachnospirales</taxon>
        <taxon>Lachnospiraceae</taxon>
        <taxon>Mediterraneibacter</taxon>
    </lineage>
</organism>
<dbReference type="Proteomes" id="UP000003577">
    <property type="component" value="Unassembled WGS sequence"/>
</dbReference>
<evidence type="ECO:0000313" key="2">
    <source>
        <dbReference type="EMBL" id="EDK25324.1"/>
    </source>
</evidence>
<dbReference type="EMBL" id="AAVP02000001">
    <property type="protein sequence ID" value="EDK25324.1"/>
    <property type="molecule type" value="Genomic_DNA"/>
</dbReference>
<reference evidence="2 3" key="2">
    <citation type="submission" date="2007-04" db="EMBL/GenBank/DDBJ databases">
        <title>Draft genome sequence of Ruminococcus torques (ATCC 27756).</title>
        <authorList>
            <person name="Sudarsanam P."/>
            <person name="Ley R."/>
            <person name="Guruge J."/>
            <person name="Turnbaugh P.J."/>
            <person name="Mahowald M."/>
            <person name="Liep D."/>
            <person name="Gordon J."/>
        </authorList>
    </citation>
    <scope>NUCLEOTIDE SEQUENCE [LARGE SCALE GENOMIC DNA]</scope>
    <source>
        <strain evidence="2 3">ATCC 27756</strain>
    </source>
</reference>